<feature type="region of interest" description="Disordered" evidence="10">
    <location>
        <begin position="271"/>
        <end position="312"/>
    </location>
</feature>
<keyword evidence="2" id="KW-0723">Serine/threonine-protein kinase</keyword>
<evidence type="ECO:0000313" key="13">
    <source>
        <dbReference type="EMBL" id="KAK4647616.1"/>
    </source>
</evidence>
<accession>A0ABR0FV85</accession>
<feature type="region of interest" description="Disordered" evidence="10">
    <location>
        <begin position="867"/>
        <end position="914"/>
    </location>
</feature>
<evidence type="ECO:0000256" key="1">
    <source>
        <dbReference type="ARBA" id="ARBA00012513"/>
    </source>
</evidence>
<dbReference type="Proteomes" id="UP001322138">
    <property type="component" value="Unassembled WGS sequence"/>
</dbReference>
<protein>
    <recommendedName>
        <fullName evidence="1">non-specific serine/threonine protein kinase</fullName>
        <ecNumber evidence="1">2.7.11.1</ecNumber>
    </recommendedName>
</protein>
<feature type="region of interest" description="Disordered" evidence="10">
    <location>
        <begin position="103"/>
        <end position="254"/>
    </location>
</feature>
<proteinExistence type="predicted"/>
<dbReference type="Gene3D" id="1.10.510.10">
    <property type="entry name" value="Transferase(Phosphotransferase) domain 1"/>
    <property type="match status" value="1"/>
</dbReference>
<dbReference type="InterPro" id="IPR000961">
    <property type="entry name" value="AGC-kinase_C"/>
</dbReference>
<feature type="domain" description="AGC-kinase C-terminal" evidence="12">
    <location>
        <begin position="853"/>
        <end position="933"/>
    </location>
</feature>
<dbReference type="InterPro" id="IPR008271">
    <property type="entry name" value="Ser/Thr_kinase_AS"/>
</dbReference>
<evidence type="ECO:0000259" key="12">
    <source>
        <dbReference type="PROSITE" id="PS51285"/>
    </source>
</evidence>
<name>A0ABR0FV85_9PEZI</name>
<dbReference type="Gene3D" id="3.30.200.20">
    <property type="entry name" value="Phosphorylase Kinase, domain 1"/>
    <property type="match status" value="1"/>
</dbReference>
<keyword evidence="5" id="KW-0418">Kinase</keyword>
<dbReference type="PROSITE" id="PS50011">
    <property type="entry name" value="PROTEIN_KINASE_DOM"/>
    <property type="match status" value="1"/>
</dbReference>
<evidence type="ECO:0000256" key="7">
    <source>
        <dbReference type="ARBA" id="ARBA00047899"/>
    </source>
</evidence>
<evidence type="ECO:0000256" key="3">
    <source>
        <dbReference type="ARBA" id="ARBA00022679"/>
    </source>
</evidence>
<dbReference type="RefSeq" id="XP_062736592.1">
    <property type="nucleotide sequence ID" value="XM_062873546.1"/>
</dbReference>
<evidence type="ECO:0000259" key="11">
    <source>
        <dbReference type="PROSITE" id="PS50011"/>
    </source>
</evidence>
<dbReference type="EMBL" id="JAFFGZ010000001">
    <property type="protein sequence ID" value="KAK4647616.1"/>
    <property type="molecule type" value="Genomic_DNA"/>
</dbReference>
<dbReference type="InterPro" id="IPR050236">
    <property type="entry name" value="Ser_Thr_kinase_AGC"/>
</dbReference>
<feature type="compositionally biased region" description="Basic and acidic residues" evidence="10">
    <location>
        <begin position="289"/>
        <end position="301"/>
    </location>
</feature>
<feature type="compositionally biased region" description="Low complexity" evidence="10">
    <location>
        <begin position="1203"/>
        <end position="1222"/>
    </location>
</feature>
<gene>
    <name evidence="13" type="ORF">QC761_103010</name>
</gene>
<feature type="compositionally biased region" description="Low complexity" evidence="10">
    <location>
        <begin position="1235"/>
        <end position="1255"/>
    </location>
</feature>
<dbReference type="PANTHER" id="PTHR24356">
    <property type="entry name" value="SERINE/THREONINE-PROTEIN KINASE"/>
    <property type="match status" value="1"/>
</dbReference>
<dbReference type="PROSITE" id="PS51285">
    <property type="entry name" value="AGC_KINASE_CTER"/>
    <property type="match status" value="1"/>
</dbReference>
<organism evidence="13 14">
    <name type="scientific">Podospora bellae-mahoneyi</name>
    <dbReference type="NCBI Taxonomy" id="2093777"/>
    <lineage>
        <taxon>Eukaryota</taxon>
        <taxon>Fungi</taxon>
        <taxon>Dikarya</taxon>
        <taxon>Ascomycota</taxon>
        <taxon>Pezizomycotina</taxon>
        <taxon>Sordariomycetes</taxon>
        <taxon>Sordariomycetidae</taxon>
        <taxon>Sordariales</taxon>
        <taxon>Podosporaceae</taxon>
        <taxon>Podospora</taxon>
    </lineage>
</organism>
<reference evidence="13 14" key="1">
    <citation type="journal article" date="2023" name="bioRxiv">
        <title>High-quality genome assemblies of four members of thePodospora anserinaspecies complex.</title>
        <authorList>
            <person name="Ament-Velasquez S.L."/>
            <person name="Vogan A.A."/>
            <person name="Wallerman O."/>
            <person name="Hartmann F."/>
            <person name="Gautier V."/>
            <person name="Silar P."/>
            <person name="Giraud T."/>
            <person name="Johannesson H."/>
        </authorList>
    </citation>
    <scope>NUCLEOTIDE SEQUENCE [LARGE SCALE GENOMIC DNA]</scope>
    <source>
        <strain evidence="13 14">CBS 112042</strain>
    </source>
</reference>
<keyword evidence="3" id="KW-0808">Transferase</keyword>
<feature type="region of interest" description="Disordered" evidence="10">
    <location>
        <begin position="1176"/>
        <end position="1265"/>
    </location>
</feature>
<feature type="compositionally biased region" description="Low complexity" evidence="10">
    <location>
        <begin position="156"/>
        <end position="165"/>
    </location>
</feature>
<evidence type="ECO:0000256" key="5">
    <source>
        <dbReference type="ARBA" id="ARBA00022777"/>
    </source>
</evidence>
<dbReference type="GeneID" id="87893028"/>
<dbReference type="SMART" id="SM00220">
    <property type="entry name" value="S_TKc"/>
    <property type="match status" value="1"/>
</dbReference>
<evidence type="ECO:0000313" key="14">
    <source>
        <dbReference type="Proteomes" id="UP001322138"/>
    </source>
</evidence>
<feature type="compositionally biased region" description="Basic residues" evidence="10">
    <location>
        <begin position="275"/>
        <end position="288"/>
    </location>
</feature>
<evidence type="ECO:0000256" key="6">
    <source>
        <dbReference type="ARBA" id="ARBA00022840"/>
    </source>
</evidence>
<dbReference type="InterPro" id="IPR011009">
    <property type="entry name" value="Kinase-like_dom_sf"/>
</dbReference>
<evidence type="ECO:0000256" key="9">
    <source>
        <dbReference type="PROSITE-ProRule" id="PRU10141"/>
    </source>
</evidence>
<dbReference type="SUPFAM" id="SSF56112">
    <property type="entry name" value="Protein kinase-like (PK-like)"/>
    <property type="match status" value="1"/>
</dbReference>
<dbReference type="PROSITE" id="PS00108">
    <property type="entry name" value="PROTEIN_KINASE_ST"/>
    <property type="match status" value="1"/>
</dbReference>
<dbReference type="InterPro" id="IPR000719">
    <property type="entry name" value="Prot_kinase_dom"/>
</dbReference>
<keyword evidence="14" id="KW-1185">Reference proteome</keyword>
<evidence type="ECO:0000256" key="8">
    <source>
        <dbReference type="ARBA" id="ARBA00048679"/>
    </source>
</evidence>
<feature type="compositionally biased region" description="Basic residues" evidence="10">
    <location>
        <begin position="135"/>
        <end position="155"/>
    </location>
</feature>
<feature type="compositionally biased region" description="Basic and acidic residues" evidence="10">
    <location>
        <begin position="1016"/>
        <end position="1027"/>
    </location>
</feature>
<dbReference type="Pfam" id="PF00069">
    <property type="entry name" value="Pkinase"/>
    <property type="match status" value="2"/>
</dbReference>
<dbReference type="PANTHER" id="PTHR24356:SF400">
    <property type="entry name" value="SERINE_THREONINE-PROTEIN KINASE CBK1"/>
    <property type="match status" value="1"/>
</dbReference>
<comment type="catalytic activity">
    <reaction evidence="7">
        <text>L-threonyl-[protein] + ATP = O-phospho-L-threonyl-[protein] + ADP + H(+)</text>
        <dbReference type="Rhea" id="RHEA:46608"/>
        <dbReference type="Rhea" id="RHEA-COMP:11060"/>
        <dbReference type="Rhea" id="RHEA-COMP:11605"/>
        <dbReference type="ChEBI" id="CHEBI:15378"/>
        <dbReference type="ChEBI" id="CHEBI:30013"/>
        <dbReference type="ChEBI" id="CHEBI:30616"/>
        <dbReference type="ChEBI" id="CHEBI:61977"/>
        <dbReference type="ChEBI" id="CHEBI:456216"/>
        <dbReference type="EC" id="2.7.11.1"/>
    </reaction>
</comment>
<keyword evidence="4 9" id="KW-0547">Nucleotide-binding</keyword>
<keyword evidence="6 9" id="KW-0067">ATP-binding</keyword>
<dbReference type="InterPro" id="IPR017441">
    <property type="entry name" value="Protein_kinase_ATP_BS"/>
</dbReference>
<feature type="compositionally biased region" description="Acidic residues" evidence="10">
    <location>
        <begin position="873"/>
        <end position="885"/>
    </location>
</feature>
<feature type="compositionally biased region" description="Low complexity" evidence="10">
    <location>
        <begin position="184"/>
        <end position="198"/>
    </location>
</feature>
<comment type="caution">
    <text evidence="13">The sequence shown here is derived from an EMBL/GenBank/DDBJ whole genome shotgun (WGS) entry which is preliminary data.</text>
</comment>
<evidence type="ECO:0000256" key="4">
    <source>
        <dbReference type="ARBA" id="ARBA00022741"/>
    </source>
</evidence>
<comment type="catalytic activity">
    <reaction evidence="8">
        <text>L-seryl-[protein] + ATP = O-phospho-L-seryl-[protein] + ADP + H(+)</text>
        <dbReference type="Rhea" id="RHEA:17989"/>
        <dbReference type="Rhea" id="RHEA-COMP:9863"/>
        <dbReference type="Rhea" id="RHEA-COMP:11604"/>
        <dbReference type="ChEBI" id="CHEBI:15378"/>
        <dbReference type="ChEBI" id="CHEBI:29999"/>
        <dbReference type="ChEBI" id="CHEBI:30616"/>
        <dbReference type="ChEBI" id="CHEBI:83421"/>
        <dbReference type="ChEBI" id="CHEBI:456216"/>
        <dbReference type="EC" id="2.7.11.1"/>
    </reaction>
</comment>
<sequence>MTSRTGQQHSEIASISLGAGYKLDDNNASVWSLARSDRASIQVTTAAARKRFKIFSAFKSLTNLASDKPPAVTTPTEPLSGHRGAKSIIPRGILSKMSSAIVRGAPSPMEPTVIHRSTQPRSRRPKLQQQTFQQRHPHHHHHHHHPPHPHHHHHQQQQQQQQQEQAAVVQHIESFPLSPPQVITPDATTTAKNTDTTTVSSMPSTPQDNSANTSPKNSTGQTSMDSWMMKDQRRGGGGGGGSPPERLKQTARHGNHQHNIALPLSGVSSCSNPIIRHHAHHGHNHGQQHHRENPPQNHIDDTSTSPSPDSVLTTIQESPFDLVTPSIVTVEKAAAAKIALEGYFQEKFALGATDREKRRQGFENGLFVDAAAARGGKETRKGGLLTSGQIAAVRQGFFKQETRHLRETRVLKARGAGLLMREGVDGARENGFEEVQILGKGSFGVVKLVRQSGGGGGVFAMKCIRKGEMIKTQQEGHLKAERDFLIASEGCQWVVQLVAAFQDLKNLYLVTEYMPGGDFLGFLIRETTLPEEVARFYVAEMILAVEATHSLKFIHRDIKPDNFLISASGHLKISDFGLAFDGHWSHDLAYFTSHRYSLVNRLGLNVVGDKQDRKESRSTAAVLKWTSGIMTGIGKHQPKVGVGVGVEGDEKREPLLSWRNRNGNRGAAVSIMGTSQYMAPEVVKGECYDARCDYWSVAVILYECLYGSTPFYSEEGRSVTKKNILNHRETFRFPRQGPAVSTRCRNLLVSLIVDKEDRLSCKAYKTKDMIGQIGTGPGGQNQRGMTSSMSAPSLPALGVATMPGNISTGGGGGPAQQQQQHQTQKDTRWTKEYVDKFVFPNDAEDIKGHKWFRSIAWDHLHQMPPPHVPVLDSPDDATYFDDESLSDWSESSLEDKLSEEEEDDEDEIENRRLEEEGYHGLSKRVLDQMVEEQKLMEERRREEEKERFLGKLGRRPSLQRWVMEAMRQAPFDIDYYMGLEKEIDKASPECGVTEEEKEVMKAFLLRYGCRVFRDGEPKGDAAKDKKEEKKKKRPRDKILRDKEMGKVAMGVRRRTAFAGYEWVGCRGLNGGEVLGGAGGGGGQENVGLDGTSVMKPKPVQHSPQQQVQMQTPRQVVNVGAVGMDGGYDGSPESISSPTYRWGPHPQIHLPPAHVHLPPPHALPPMTGYAFQPDPFWRPPPVAPQPQFTHAHHPKYHPLPPRQFSPFPFQQQQQPDPRHFQLPPFRPPPPQQARNYSPYQSQYVQSQVPRHFSMPPQAHPQAPPPH</sequence>
<feature type="domain" description="Protein kinase" evidence="11">
    <location>
        <begin position="432"/>
        <end position="770"/>
    </location>
</feature>
<evidence type="ECO:0000256" key="2">
    <source>
        <dbReference type="ARBA" id="ARBA00022527"/>
    </source>
</evidence>
<feature type="compositionally biased region" description="Acidic residues" evidence="10">
    <location>
        <begin position="897"/>
        <end position="908"/>
    </location>
</feature>
<dbReference type="EC" id="2.7.11.1" evidence="1"/>
<feature type="region of interest" description="Disordered" evidence="10">
    <location>
        <begin position="1016"/>
        <end position="1040"/>
    </location>
</feature>
<dbReference type="PROSITE" id="PS00107">
    <property type="entry name" value="PROTEIN_KINASE_ATP"/>
    <property type="match status" value="1"/>
</dbReference>
<evidence type="ECO:0000256" key="10">
    <source>
        <dbReference type="SAM" id="MobiDB-lite"/>
    </source>
</evidence>
<feature type="compositionally biased region" description="Pro residues" evidence="10">
    <location>
        <begin position="1256"/>
        <end position="1265"/>
    </location>
</feature>
<feature type="compositionally biased region" description="Polar residues" evidence="10">
    <location>
        <begin position="199"/>
        <end position="225"/>
    </location>
</feature>
<feature type="binding site" evidence="9">
    <location>
        <position position="466"/>
    </location>
    <ligand>
        <name>ATP</name>
        <dbReference type="ChEBI" id="CHEBI:30616"/>
    </ligand>
</feature>
<feature type="region of interest" description="Disordered" evidence="10">
    <location>
        <begin position="807"/>
        <end position="827"/>
    </location>
</feature>